<dbReference type="EMBL" id="KZ679014">
    <property type="protein sequence ID" value="PSS13221.1"/>
    <property type="molecule type" value="Genomic_DNA"/>
</dbReference>
<dbReference type="Proteomes" id="UP000241818">
    <property type="component" value="Unassembled WGS sequence"/>
</dbReference>
<proteinExistence type="predicted"/>
<evidence type="ECO:0000313" key="1">
    <source>
        <dbReference type="EMBL" id="PSS13221.1"/>
    </source>
</evidence>
<evidence type="ECO:0000313" key="2">
    <source>
        <dbReference type="Proteomes" id="UP000241818"/>
    </source>
</evidence>
<gene>
    <name evidence="1" type="ORF">M430DRAFT_21131</name>
</gene>
<dbReference type="GeneID" id="36572524"/>
<sequence>MPKTLCRTSQLHRRGRASAALAALTVSFRPARSRIHSIYLFSYLNLQQTLATDIVPSLILDISNSPYIILQTTATRDLLLKPFWIHAPRIWKVQSTVQAHTSPIIYLPDPSNPPYCDPPPTVHFTHNPSAGARQALETIRLGKQPLNLEGD</sequence>
<dbReference type="InParanoid" id="A0A2T3AX33"/>
<protein>
    <submittedName>
        <fullName evidence="1">Uncharacterized protein</fullName>
    </submittedName>
</protein>
<name>A0A2T3AX33_AMORE</name>
<accession>A0A2T3AX33</accession>
<organism evidence="1 2">
    <name type="scientific">Amorphotheca resinae ATCC 22711</name>
    <dbReference type="NCBI Taxonomy" id="857342"/>
    <lineage>
        <taxon>Eukaryota</taxon>
        <taxon>Fungi</taxon>
        <taxon>Dikarya</taxon>
        <taxon>Ascomycota</taxon>
        <taxon>Pezizomycotina</taxon>
        <taxon>Leotiomycetes</taxon>
        <taxon>Helotiales</taxon>
        <taxon>Amorphothecaceae</taxon>
        <taxon>Amorphotheca</taxon>
    </lineage>
</organism>
<dbReference type="AlphaFoldDB" id="A0A2T3AX33"/>
<keyword evidence="2" id="KW-1185">Reference proteome</keyword>
<dbReference type="RefSeq" id="XP_024719212.1">
    <property type="nucleotide sequence ID" value="XM_024864443.1"/>
</dbReference>
<reference evidence="1 2" key="1">
    <citation type="journal article" date="2018" name="New Phytol.">
        <title>Comparative genomics and transcriptomics depict ericoid mycorrhizal fungi as versatile saprotrophs and plant mutualists.</title>
        <authorList>
            <person name="Martino E."/>
            <person name="Morin E."/>
            <person name="Grelet G.A."/>
            <person name="Kuo A."/>
            <person name="Kohler A."/>
            <person name="Daghino S."/>
            <person name="Barry K.W."/>
            <person name="Cichocki N."/>
            <person name="Clum A."/>
            <person name="Dockter R.B."/>
            <person name="Hainaut M."/>
            <person name="Kuo R.C."/>
            <person name="LaButti K."/>
            <person name="Lindahl B.D."/>
            <person name="Lindquist E.A."/>
            <person name="Lipzen A."/>
            <person name="Khouja H.R."/>
            <person name="Magnuson J."/>
            <person name="Murat C."/>
            <person name="Ohm R.A."/>
            <person name="Singer S.W."/>
            <person name="Spatafora J.W."/>
            <person name="Wang M."/>
            <person name="Veneault-Fourrey C."/>
            <person name="Henrissat B."/>
            <person name="Grigoriev I.V."/>
            <person name="Martin F.M."/>
            <person name="Perotto S."/>
        </authorList>
    </citation>
    <scope>NUCLEOTIDE SEQUENCE [LARGE SCALE GENOMIC DNA]</scope>
    <source>
        <strain evidence="1 2">ATCC 22711</strain>
    </source>
</reference>